<dbReference type="Proteomes" id="UP001500655">
    <property type="component" value="Unassembled WGS sequence"/>
</dbReference>
<keyword evidence="2" id="KW-1185">Reference proteome</keyword>
<dbReference type="GO" id="GO:0016874">
    <property type="term" value="F:ligase activity"/>
    <property type="evidence" value="ECO:0007669"/>
    <property type="project" value="UniProtKB-KW"/>
</dbReference>
<evidence type="ECO:0000313" key="1">
    <source>
        <dbReference type="EMBL" id="GAA1739444.1"/>
    </source>
</evidence>
<keyword evidence="1" id="KW-0436">Ligase</keyword>
<proteinExistence type="predicted"/>
<evidence type="ECO:0000313" key="2">
    <source>
        <dbReference type="Proteomes" id="UP001500655"/>
    </source>
</evidence>
<protein>
    <submittedName>
        <fullName evidence="1">Amino acid--[acyl-carrier-protein] ligase</fullName>
    </submittedName>
</protein>
<gene>
    <name evidence="1" type="ORF">GCM10009681_07780</name>
</gene>
<name>A0ABN2JUN8_9ACTN</name>
<dbReference type="InterPro" id="IPR045864">
    <property type="entry name" value="aa-tRNA-synth_II/BPL/LPL"/>
</dbReference>
<accession>A0ABN2JUN8</accession>
<reference evidence="2" key="1">
    <citation type="journal article" date="2019" name="Int. J. Syst. Evol. Microbiol.">
        <title>The Global Catalogue of Microorganisms (GCM) 10K type strain sequencing project: providing services to taxonomists for standard genome sequencing and annotation.</title>
        <authorList>
            <consortium name="The Broad Institute Genomics Platform"/>
            <consortium name="The Broad Institute Genome Sequencing Center for Infectious Disease"/>
            <person name="Wu L."/>
            <person name="Ma J."/>
        </authorList>
    </citation>
    <scope>NUCLEOTIDE SEQUENCE [LARGE SCALE GENOMIC DNA]</scope>
    <source>
        <strain evidence="2">JCM 13249</strain>
    </source>
</reference>
<dbReference type="EMBL" id="BAAALS010000003">
    <property type="protein sequence ID" value="GAA1739444.1"/>
    <property type="molecule type" value="Genomic_DNA"/>
</dbReference>
<comment type="caution">
    <text evidence="1">The sequence shown here is derived from an EMBL/GenBank/DDBJ whole genome shotgun (WGS) entry which is preliminary data.</text>
</comment>
<dbReference type="SUPFAM" id="SSF55681">
    <property type="entry name" value="Class II aaRS and biotin synthetases"/>
    <property type="match status" value="1"/>
</dbReference>
<dbReference type="Gene3D" id="3.30.930.10">
    <property type="entry name" value="Bira Bifunctional Protein, Domain 2"/>
    <property type="match status" value="1"/>
</dbReference>
<organism evidence="1 2">
    <name type="scientific">Luedemannella helvata</name>
    <dbReference type="NCBI Taxonomy" id="349315"/>
    <lineage>
        <taxon>Bacteria</taxon>
        <taxon>Bacillati</taxon>
        <taxon>Actinomycetota</taxon>
        <taxon>Actinomycetes</taxon>
        <taxon>Micromonosporales</taxon>
        <taxon>Micromonosporaceae</taxon>
        <taxon>Luedemannella</taxon>
    </lineage>
</organism>
<dbReference type="RefSeq" id="WP_344076875.1">
    <property type="nucleotide sequence ID" value="NZ_BAAALS010000003.1"/>
</dbReference>
<sequence>MLTGRDLRDTLHRDGYLFPGSVAGIYGTDGRFERMLAALSATLSSLAGEAGARHLRFPPAVRADDLARVGYARAFPHLAAAISVCARPDAAAWGADPAGWTDLLEPSELALRPAACYAVYPHLAHSTVATAVRFDTMGYCFRREPSDDPFRMQYFRMHEVVFVGPDAAVGAFLTWAHDTARALFDQLGLPVDRCPATDPFFGPGGRVLAAEQRERDLKQEYVLRGAGVALASVNHHETHFTRPYAIGGGAVSACVGFGLERAVLAAFAHHGTDPAAWPSAARAVVGLAGSA</sequence>